<gene>
    <name evidence="1" type="ORF">CGZ90_01905</name>
</gene>
<keyword evidence="2" id="KW-1185">Reference proteome</keyword>
<dbReference type="EMBL" id="NOII01000001">
    <property type="protein sequence ID" value="OYD58679.1"/>
    <property type="molecule type" value="Genomic_DNA"/>
</dbReference>
<protein>
    <submittedName>
        <fullName evidence="1">Uncharacterized protein</fullName>
    </submittedName>
</protein>
<sequence length="93" mass="10675">MFSIFLIILTVAMIIQGIKKHVLRIPDKNPEIALKELEKQEWFIVLCHDPEKKGVIEGLKKDGPLSNADSITRLIRNEGAREGFIRYIEEKST</sequence>
<proteinExistence type="predicted"/>
<comment type="caution">
    <text evidence="1">The sequence shown here is derived from an EMBL/GenBank/DDBJ whole genome shotgun (WGS) entry which is preliminary data.</text>
</comment>
<reference evidence="1 2" key="1">
    <citation type="submission" date="2017-07" db="EMBL/GenBank/DDBJ databases">
        <title>Fictibacillus sp. nov. GDSW-R2A3 Genome sequencing and assembly.</title>
        <authorList>
            <person name="Mayilraj S."/>
        </authorList>
    </citation>
    <scope>NUCLEOTIDE SEQUENCE [LARGE SCALE GENOMIC DNA]</scope>
    <source>
        <strain evidence="1 2">GDSW-R2A3</strain>
    </source>
</reference>
<organism evidence="1 2">
    <name type="scientific">Fictibacillus aquaticus</name>
    <dbReference type="NCBI Taxonomy" id="2021314"/>
    <lineage>
        <taxon>Bacteria</taxon>
        <taxon>Bacillati</taxon>
        <taxon>Bacillota</taxon>
        <taxon>Bacilli</taxon>
        <taxon>Bacillales</taxon>
        <taxon>Fictibacillaceae</taxon>
        <taxon>Fictibacillus</taxon>
    </lineage>
</organism>
<evidence type="ECO:0000313" key="2">
    <source>
        <dbReference type="Proteomes" id="UP000215059"/>
    </source>
</evidence>
<dbReference type="OrthoDB" id="2885538at2"/>
<accession>A0A235FBV8</accession>
<dbReference type="Proteomes" id="UP000215059">
    <property type="component" value="Unassembled WGS sequence"/>
</dbReference>
<dbReference type="AlphaFoldDB" id="A0A235FBV8"/>
<dbReference type="RefSeq" id="WP_094250640.1">
    <property type="nucleotide sequence ID" value="NZ_JBHLXL010000001.1"/>
</dbReference>
<name>A0A235FBV8_9BACL</name>
<evidence type="ECO:0000313" key="1">
    <source>
        <dbReference type="EMBL" id="OYD58679.1"/>
    </source>
</evidence>